<proteinExistence type="predicted"/>
<gene>
    <name evidence="1" type="ORF">SAMN05421863_105719</name>
</gene>
<keyword evidence="2" id="KW-1185">Reference proteome</keyword>
<accession>A0A1I4U0T5</accession>
<dbReference type="RefSeq" id="WP_074906620.1">
    <property type="nucleotide sequence ID" value="NZ_FOUB01000057.1"/>
</dbReference>
<dbReference type="OrthoDB" id="5645257at2"/>
<protein>
    <submittedName>
        <fullName evidence="1">Uncharacterized protein</fullName>
    </submittedName>
</protein>
<dbReference type="Proteomes" id="UP000183287">
    <property type="component" value="Unassembled WGS sequence"/>
</dbReference>
<dbReference type="EMBL" id="FOUB01000057">
    <property type="protein sequence ID" value="SFM82497.1"/>
    <property type="molecule type" value="Genomic_DNA"/>
</dbReference>
<evidence type="ECO:0000313" key="1">
    <source>
        <dbReference type="EMBL" id="SFM82497.1"/>
    </source>
</evidence>
<sequence>MKSPLPAARQYRFDITKYFHTALKVDEKKRTFYLKIVYEFHGSKKEVELECLDKLPEYRTWLPFAYDIIEMQAENRYYLIHPDASNGFLFDTYAVIRIVAGPGVSIYKTGFDSKENPSIFQPKVEIIRVQDPTLVPLQGYKINPANYSGIDYLPEDYWDVFNRSALIPMPYSRYSSFSKAGSKPIQVSPQPVIRGAAQKTIFIQDDSFFYLDVKIQPPIVMALPNGLYIIDVTTDSHIVIKVPTIGRESSRARFAYSIEYDGHNPTFIHIRKTRPVTISYLSFYRKAIADGDPFPLDVFPLGENRPTEELYNVIADKLEVRLSDGWDIFDIPHQGVIFSVDSHDEIKPVLPPLDQEIRYHRYLQSFIDVGASFIPYVSDAVDLAEFLSGHDKWGNDLTTLERAITGIGLLIPFVGAGILRTLAKPR</sequence>
<dbReference type="AlphaFoldDB" id="A0A1I4U0T5"/>
<reference evidence="2" key="1">
    <citation type="submission" date="2016-10" db="EMBL/GenBank/DDBJ databases">
        <authorList>
            <person name="Varghese N."/>
            <person name="Submissions S."/>
        </authorList>
    </citation>
    <scope>NUCLEOTIDE SEQUENCE [LARGE SCALE GENOMIC DNA]</scope>
    <source>
        <strain evidence="2">Nm44</strain>
    </source>
</reference>
<evidence type="ECO:0000313" key="2">
    <source>
        <dbReference type="Proteomes" id="UP000183287"/>
    </source>
</evidence>
<organism evidence="1 2">
    <name type="scientific">Nitrosomonas communis</name>
    <dbReference type="NCBI Taxonomy" id="44574"/>
    <lineage>
        <taxon>Bacteria</taxon>
        <taxon>Pseudomonadati</taxon>
        <taxon>Pseudomonadota</taxon>
        <taxon>Betaproteobacteria</taxon>
        <taxon>Nitrosomonadales</taxon>
        <taxon>Nitrosomonadaceae</taxon>
        <taxon>Nitrosomonas</taxon>
    </lineage>
</organism>
<name>A0A1I4U0T5_9PROT</name>